<sequence>MTRLPTCAASRRLVTHAVHAQAPLDIENFFKFDDFLSSAWFGTWGGYRLLVFIGKDSPDRSVVECRSLSHNIMASGSPYPPPGAICSICKEMPWCILPGEMGGHRHHSSRQALEASARTCPICSTVLRAAIANMQPDDAKIGRWRYFRYVLVKRDPEDDDLAAERMLMIRDIGFHQPDLHQEPDTMILAGSGMGMNLVKDFTRSLVDQFGTAEMPLIAHTVPSIDTGGSEDGPRIDAPSSDEKKSNRLSSVFSKLNIASKKKAVTSRSTSEPANTSLSLEHETTNLPVWVYGNNWAEYDKSDVNDISKSKKCIMGFGARFGTSHRIMDAVNNPAGVVRFRGSYVQIYTDDFSPLAPLIPSRLPERDASSELSIHRIRSWIHNCHTNHAICRAMIASRQRRLPTRVIDVSSSDLSAEGVRLWESNGAAADYIALSHTWGKSPRLRTLKSNMKAMLTEIRLADLPKTFQDAVSITRSLGRASRLGAAGGNHVVSLHRFLPDDFSLRVFRQYIWLFSESRKADLRHSSGTSYGDPAPFQRRAQHIATTAILHAGRVSIDEGREVGIVVENGIWKLV</sequence>
<evidence type="ECO:0000313" key="1">
    <source>
        <dbReference type="EMBL" id="KAJ2977764.1"/>
    </source>
</evidence>
<gene>
    <name evidence="1" type="ORF">NQ176_g4188</name>
</gene>
<keyword evidence="2" id="KW-1185">Reference proteome</keyword>
<reference evidence="1" key="1">
    <citation type="submission" date="2022-08" db="EMBL/GenBank/DDBJ databases">
        <title>Genome Sequence of Lecanicillium fungicola.</title>
        <authorList>
            <person name="Buettner E."/>
        </authorList>
    </citation>
    <scope>NUCLEOTIDE SEQUENCE</scope>
    <source>
        <strain evidence="1">Babe33</strain>
    </source>
</reference>
<dbReference type="EMBL" id="JANJQO010000440">
    <property type="protein sequence ID" value="KAJ2977764.1"/>
    <property type="molecule type" value="Genomic_DNA"/>
</dbReference>
<name>A0ACC1NFT3_9HYPO</name>
<protein>
    <submittedName>
        <fullName evidence="1">Uncharacterized protein</fullName>
    </submittedName>
</protein>
<accession>A0ACC1NFT3</accession>
<comment type="caution">
    <text evidence="1">The sequence shown here is derived from an EMBL/GenBank/DDBJ whole genome shotgun (WGS) entry which is preliminary data.</text>
</comment>
<organism evidence="1 2">
    <name type="scientific">Zarea fungicola</name>
    <dbReference type="NCBI Taxonomy" id="93591"/>
    <lineage>
        <taxon>Eukaryota</taxon>
        <taxon>Fungi</taxon>
        <taxon>Dikarya</taxon>
        <taxon>Ascomycota</taxon>
        <taxon>Pezizomycotina</taxon>
        <taxon>Sordariomycetes</taxon>
        <taxon>Hypocreomycetidae</taxon>
        <taxon>Hypocreales</taxon>
        <taxon>Cordycipitaceae</taxon>
        <taxon>Zarea</taxon>
    </lineage>
</organism>
<dbReference type="Proteomes" id="UP001143910">
    <property type="component" value="Unassembled WGS sequence"/>
</dbReference>
<evidence type="ECO:0000313" key="2">
    <source>
        <dbReference type="Proteomes" id="UP001143910"/>
    </source>
</evidence>
<proteinExistence type="predicted"/>